<dbReference type="Pfam" id="PF11390">
    <property type="entry name" value="FdsD"/>
    <property type="match status" value="1"/>
</dbReference>
<name>A0A212R9R8_RHOAC</name>
<dbReference type="AlphaFoldDB" id="A0A212R9R8"/>
<protein>
    <submittedName>
        <fullName evidence="1">Formate dehydrogenase subunit delta</fullName>
    </submittedName>
</protein>
<organism evidence="1 2">
    <name type="scientific">Rhodoblastus acidophilus</name>
    <name type="common">Rhodopseudomonas acidophila</name>
    <dbReference type="NCBI Taxonomy" id="1074"/>
    <lineage>
        <taxon>Bacteria</taxon>
        <taxon>Pseudomonadati</taxon>
        <taxon>Pseudomonadota</taxon>
        <taxon>Alphaproteobacteria</taxon>
        <taxon>Hyphomicrobiales</taxon>
        <taxon>Rhodoblastaceae</taxon>
        <taxon>Rhodoblastus</taxon>
    </lineage>
</organism>
<dbReference type="InterPro" id="IPR021074">
    <property type="entry name" value="Formate_DH_dsu"/>
</dbReference>
<dbReference type="Proteomes" id="UP000198418">
    <property type="component" value="Unassembled WGS sequence"/>
</dbReference>
<dbReference type="RefSeq" id="WP_244593147.1">
    <property type="nucleotide sequence ID" value="NZ_FYDG01000003.1"/>
</dbReference>
<gene>
    <name evidence="1" type="ORF">SAMN06265338_103142</name>
</gene>
<accession>A0A212R9R8</accession>
<sequence>MNEIAHDSSAKLLTMAGQIADFYKSSGATAPEAIAGHINKFWTPKMREDFLAAAGGRTLEPAALEAARGLVKRRKAQAF</sequence>
<evidence type="ECO:0000313" key="1">
    <source>
        <dbReference type="EMBL" id="SNB68941.1"/>
    </source>
</evidence>
<keyword evidence="2" id="KW-1185">Reference proteome</keyword>
<proteinExistence type="predicted"/>
<reference evidence="2" key="1">
    <citation type="submission" date="2017-06" db="EMBL/GenBank/DDBJ databases">
        <authorList>
            <person name="Varghese N."/>
            <person name="Submissions S."/>
        </authorList>
    </citation>
    <scope>NUCLEOTIDE SEQUENCE [LARGE SCALE GENOMIC DNA]</scope>
    <source>
        <strain evidence="2">DSM 137</strain>
    </source>
</reference>
<dbReference type="EMBL" id="FYDG01000003">
    <property type="protein sequence ID" value="SNB68941.1"/>
    <property type="molecule type" value="Genomic_DNA"/>
</dbReference>
<evidence type="ECO:0000313" key="2">
    <source>
        <dbReference type="Proteomes" id="UP000198418"/>
    </source>
</evidence>